<dbReference type="Pfam" id="PF25164">
    <property type="entry name" value="CoiA_N"/>
    <property type="match status" value="1"/>
</dbReference>
<dbReference type="RefSeq" id="WP_282862776.1">
    <property type="nucleotide sequence ID" value="NZ_CP118848.1"/>
</dbReference>
<evidence type="ECO:0000259" key="1">
    <source>
        <dbReference type="Pfam" id="PF06054"/>
    </source>
</evidence>
<protein>
    <submittedName>
        <fullName evidence="3">Competence protein CoiA family protein</fullName>
    </submittedName>
</protein>
<dbReference type="AlphaFoldDB" id="A0AAX3W776"/>
<reference evidence="3" key="1">
    <citation type="journal article" date="2023" name="Antibiotics">
        <title>Prevalence and Molecular Characterization of Methicillin-Resistant Staphylococci (MRS) and Mammaliicocci (MRM) in Dromedary Camels from Algeria: First Detection of SCCmec-mecC Hybrid in Methicillin-Resistant Mammaliicoccus lentus.</title>
        <authorList>
            <person name="Belhout C."/>
            <person name="Boyen F."/>
            <person name="Vereecke N."/>
            <person name="Theuns S."/>
            <person name="Taibi N."/>
            <person name="Stegger M."/>
            <person name="de la Fe-Rodriguez P.Y."/>
            <person name="Bouayad L."/>
            <person name="Elgroud R."/>
            <person name="Butaye P."/>
        </authorList>
    </citation>
    <scope>NUCLEOTIDE SEQUENCE</scope>
    <source>
        <strain evidence="3">7048</strain>
    </source>
</reference>
<evidence type="ECO:0000259" key="2">
    <source>
        <dbReference type="Pfam" id="PF25164"/>
    </source>
</evidence>
<dbReference type="InterPro" id="IPR010330">
    <property type="entry name" value="CoiA_nuc"/>
</dbReference>
<dbReference type="InterPro" id="IPR057253">
    <property type="entry name" value="CoiA-like_N"/>
</dbReference>
<dbReference type="Proteomes" id="UP001223261">
    <property type="component" value="Chromosome"/>
</dbReference>
<dbReference type="Pfam" id="PF06054">
    <property type="entry name" value="CoiA_nuc"/>
    <property type="match status" value="1"/>
</dbReference>
<name>A0AAX3W776_MAMLE</name>
<organism evidence="3 4">
    <name type="scientific">Mammaliicoccus lentus</name>
    <name type="common">Staphylococcus lentus</name>
    <dbReference type="NCBI Taxonomy" id="42858"/>
    <lineage>
        <taxon>Bacteria</taxon>
        <taxon>Bacillati</taxon>
        <taxon>Bacillota</taxon>
        <taxon>Bacilli</taxon>
        <taxon>Bacillales</taxon>
        <taxon>Staphylococcaceae</taxon>
        <taxon>Mammaliicoccus</taxon>
    </lineage>
</organism>
<dbReference type="EMBL" id="CP118848">
    <property type="protein sequence ID" value="WHI60931.1"/>
    <property type="molecule type" value="Genomic_DNA"/>
</dbReference>
<sequence length="327" mass="38664">MLMGLNTRNELVYAQHAKSNELYRCPECNSELILRRGKHTIAHFAHKSNSYCLKTVYKKETLAHFASKHHIYSSLNKKVQIDMEYYLHEIEQIPDILINRNLVIEFQYSPINLELLDSRTAEFRALNLNVIWISKPANEYNGILKLSYFGAALINHTHRTLITYDYNRKLLIKYDQLQSLDISHFIFRKNIIKWEDLLQTHNVSRVPTFLLNDNFYNNYLGKCRQTRSVLEPTLSLLYQSGLIHKNRPKFLGIIVPEQLYILTNAITWQCYLYLEINKGTFTFERFNSFIKFRTFNNVNYSKEDILKSALKSYLSILNKMTLSRAKK</sequence>
<evidence type="ECO:0000313" key="4">
    <source>
        <dbReference type="Proteomes" id="UP001223261"/>
    </source>
</evidence>
<evidence type="ECO:0000313" key="3">
    <source>
        <dbReference type="EMBL" id="WHI60931.1"/>
    </source>
</evidence>
<gene>
    <name evidence="3" type="ORF">PYH69_04670</name>
</gene>
<accession>A0AAX3W776</accession>
<feature type="domain" description="Competence protein CoiA-like N-terminal" evidence="2">
    <location>
        <begin position="15"/>
        <end position="52"/>
    </location>
</feature>
<proteinExistence type="predicted"/>
<feature type="domain" description="Competence protein CoiA nuclease-like" evidence="1">
    <location>
        <begin position="60"/>
        <end position="196"/>
    </location>
</feature>